<dbReference type="InterPro" id="IPR036520">
    <property type="entry name" value="UPF0759_sf"/>
</dbReference>
<dbReference type="Gene3D" id="3.20.20.410">
    <property type="entry name" value="Protein of unknown function UPF0759"/>
    <property type="match status" value="1"/>
</dbReference>
<sequence>MSAHIGTSGWSYDHWNRVLYDGHASKDRLARYVQEFDTVELNASFYRWPKDTSFESWQRRLPAGFQLSVKAPRGLTHAKRLYSPEVWIERIERGWHALGDKRAILLVQLHPQHERDDARLDYFLSRLPSWIRVAVEFRHPSWHTDEVFELLARHGAAYCVMSGAKLPCILRVTADFVYLRLHGPDTEWLYGGSYSDEDLTWWADRIREWQADGRDVFAYFNNDGEGNAVRNAWTLRAMLG</sequence>
<dbReference type="Proteomes" id="UP000309133">
    <property type="component" value="Unassembled WGS sequence"/>
</dbReference>
<dbReference type="PANTHER" id="PTHR30348">
    <property type="entry name" value="UNCHARACTERIZED PROTEIN YECE"/>
    <property type="match status" value="1"/>
</dbReference>
<gene>
    <name evidence="1" type="ORF">E6C64_17495</name>
</gene>
<dbReference type="EMBL" id="SSSM01000006">
    <property type="protein sequence ID" value="THG28596.1"/>
    <property type="molecule type" value="Genomic_DNA"/>
</dbReference>
<protein>
    <submittedName>
        <fullName evidence="1">DUF72 domain-containing protein</fullName>
    </submittedName>
</protein>
<evidence type="ECO:0000313" key="1">
    <source>
        <dbReference type="EMBL" id="THG28596.1"/>
    </source>
</evidence>
<dbReference type="InterPro" id="IPR002763">
    <property type="entry name" value="DUF72"/>
</dbReference>
<reference evidence="1 2" key="1">
    <citation type="submission" date="2019-04" db="EMBL/GenBank/DDBJ databases">
        <authorList>
            <person name="Jiang L."/>
        </authorList>
    </citation>
    <scope>NUCLEOTIDE SEQUENCE [LARGE SCALE GENOMIC DNA]</scope>
    <source>
        <strain evidence="1 2">YIM 131853</strain>
    </source>
</reference>
<proteinExistence type="predicted"/>
<comment type="caution">
    <text evidence="1">The sequence shown here is derived from an EMBL/GenBank/DDBJ whole genome shotgun (WGS) entry which is preliminary data.</text>
</comment>
<dbReference type="AlphaFoldDB" id="A0A4S4FHS2"/>
<dbReference type="SUPFAM" id="SSF117396">
    <property type="entry name" value="TM1631-like"/>
    <property type="match status" value="1"/>
</dbReference>
<dbReference type="RefSeq" id="WP_136428956.1">
    <property type="nucleotide sequence ID" value="NZ_SSSM01000006.1"/>
</dbReference>
<name>A0A4S4FHS2_9MICO</name>
<dbReference type="PANTHER" id="PTHR30348:SF4">
    <property type="entry name" value="DUF72 DOMAIN-CONTAINING PROTEIN"/>
    <property type="match status" value="1"/>
</dbReference>
<accession>A0A4S4FHS2</accession>
<evidence type="ECO:0000313" key="2">
    <source>
        <dbReference type="Proteomes" id="UP000309133"/>
    </source>
</evidence>
<dbReference type="Pfam" id="PF01904">
    <property type="entry name" value="DUF72"/>
    <property type="match status" value="1"/>
</dbReference>
<organism evidence="1 2">
    <name type="scientific">Naasia lichenicola</name>
    <dbReference type="NCBI Taxonomy" id="2565933"/>
    <lineage>
        <taxon>Bacteria</taxon>
        <taxon>Bacillati</taxon>
        <taxon>Actinomycetota</taxon>
        <taxon>Actinomycetes</taxon>
        <taxon>Micrococcales</taxon>
        <taxon>Microbacteriaceae</taxon>
        <taxon>Naasia</taxon>
    </lineage>
</organism>
<dbReference type="OrthoDB" id="9780310at2"/>
<keyword evidence="2" id="KW-1185">Reference proteome</keyword>